<dbReference type="GO" id="GO:0003743">
    <property type="term" value="F:translation initiation factor activity"/>
    <property type="evidence" value="ECO:0007669"/>
    <property type="project" value="UniProtKB-KW"/>
</dbReference>
<dbReference type="EMBL" id="JBHTLD010000103">
    <property type="protein sequence ID" value="MFD1186940.1"/>
    <property type="molecule type" value="Genomic_DNA"/>
</dbReference>
<dbReference type="Proteomes" id="UP001597094">
    <property type="component" value="Unassembled WGS sequence"/>
</dbReference>
<sequence length="115" mass="12727">MSDKNKKGRQGVVYSTNQEFNYDYEQEQSQDTLPPQQQNLKVMLDKKSRGGKQVTLVEGFVGSDDDLKELGKMLKSKCGVGGSAKDGEILIQGDFRDKILQMLHAAGYKAKRVGG</sequence>
<keyword evidence="6" id="KW-1185">Reference proteome</keyword>
<dbReference type="Pfam" id="PF01253">
    <property type="entry name" value="SUI1"/>
    <property type="match status" value="1"/>
</dbReference>
<keyword evidence="5" id="KW-0396">Initiation factor</keyword>
<evidence type="ECO:0000313" key="5">
    <source>
        <dbReference type="EMBL" id="MFD1186940.1"/>
    </source>
</evidence>
<evidence type="ECO:0000256" key="3">
    <source>
        <dbReference type="ARBA" id="ARBA00022917"/>
    </source>
</evidence>
<evidence type="ECO:0000313" key="6">
    <source>
        <dbReference type="Proteomes" id="UP001597094"/>
    </source>
</evidence>
<evidence type="ECO:0000256" key="2">
    <source>
        <dbReference type="ARBA" id="ARBA00022845"/>
    </source>
</evidence>
<dbReference type="InterPro" id="IPR036877">
    <property type="entry name" value="SUI1_dom_sf"/>
</dbReference>
<evidence type="ECO:0000259" key="4">
    <source>
        <dbReference type="PROSITE" id="PS50296"/>
    </source>
</evidence>
<organism evidence="5 6">
    <name type="scientific">Pontibacter rugosus</name>
    <dbReference type="NCBI Taxonomy" id="1745966"/>
    <lineage>
        <taxon>Bacteria</taxon>
        <taxon>Pseudomonadati</taxon>
        <taxon>Bacteroidota</taxon>
        <taxon>Cytophagia</taxon>
        <taxon>Cytophagales</taxon>
        <taxon>Hymenobacteraceae</taxon>
        <taxon>Pontibacter</taxon>
    </lineage>
</organism>
<proteinExistence type="inferred from homology"/>
<dbReference type="PANTHER" id="PTHR12789">
    <property type="entry name" value="DENSITY-REGULATED PROTEIN HOMOLOG"/>
    <property type="match status" value="1"/>
</dbReference>
<dbReference type="PROSITE" id="PS50296">
    <property type="entry name" value="SUI1"/>
    <property type="match status" value="1"/>
</dbReference>
<dbReference type="PANTHER" id="PTHR12789:SF0">
    <property type="entry name" value="DENSITY-REGULATED PROTEIN"/>
    <property type="match status" value="1"/>
</dbReference>
<protein>
    <submittedName>
        <fullName evidence="5">Translation initiation factor</fullName>
    </submittedName>
</protein>
<dbReference type="RefSeq" id="WP_377527875.1">
    <property type="nucleotide sequence ID" value="NZ_JBHTLD010000103.1"/>
</dbReference>
<dbReference type="InterPro" id="IPR050318">
    <property type="entry name" value="DENR/SUI1_TIF"/>
</dbReference>
<reference evidence="6" key="1">
    <citation type="journal article" date="2019" name="Int. J. Syst. Evol. Microbiol.">
        <title>The Global Catalogue of Microorganisms (GCM) 10K type strain sequencing project: providing services to taxonomists for standard genome sequencing and annotation.</title>
        <authorList>
            <consortium name="The Broad Institute Genomics Platform"/>
            <consortium name="The Broad Institute Genome Sequencing Center for Infectious Disease"/>
            <person name="Wu L."/>
            <person name="Ma J."/>
        </authorList>
    </citation>
    <scope>NUCLEOTIDE SEQUENCE [LARGE SCALE GENOMIC DNA]</scope>
    <source>
        <strain evidence="6">JCM 31319</strain>
    </source>
</reference>
<keyword evidence="2" id="KW-0810">Translation regulation</keyword>
<dbReference type="SUPFAM" id="SSF55159">
    <property type="entry name" value="eIF1-like"/>
    <property type="match status" value="1"/>
</dbReference>
<gene>
    <name evidence="5" type="ORF">ACFQ2O_12055</name>
</gene>
<keyword evidence="3" id="KW-0648">Protein biosynthesis</keyword>
<comment type="caution">
    <text evidence="5">The sequence shown here is derived from an EMBL/GenBank/DDBJ whole genome shotgun (WGS) entry which is preliminary data.</text>
</comment>
<comment type="similarity">
    <text evidence="1">Belongs to the SUI1 family.</text>
</comment>
<dbReference type="Gene3D" id="3.30.780.10">
    <property type="entry name" value="SUI1-like domain"/>
    <property type="match status" value="1"/>
</dbReference>
<feature type="domain" description="SUI1" evidence="4">
    <location>
        <begin position="41"/>
        <end position="107"/>
    </location>
</feature>
<accession>A0ABW3SRI4</accession>
<dbReference type="InterPro" id="IPR001950">
    <property type="entry name" value="SUI1"/>
</dbReference>
<name>A0ABW3SRI4_9BACT</name>
<evidence type="ECO:0000256" key="1">
    <source>
        <dbReference type="ARBA" id="ARBA00005422"/>
    </source>
</evidence>
<dbReference type="InterPro" id="IPR005872">
    <property type="entry name" value="SUI1_arc_bac"/>
</dbReference>
<dbReference type="PIRSF" id="PIRSF037511">
    <property type="entry name" value="Transl_init_SUI1_pro"/>
    <property type="match status" value="1"/>
</dbReference>
<dbReference type="CDD" id="cd11567">
    <property type="entry name" value="YciH_like"/>
    <property type="match status" value="1"/>
</dbReference>